<dbReference type="AlphaFoldDB" id="A0A4Q8QH66"/>
<feature type="transmembrane region" description="Helical" evidence="1">
    <location>
        <begin position="6"/>
        <end position="31"/>
    </location>
</feature>
<evidence type="ECO:0000256" key="1">
    <source>
        <dbReference type="SAM" id="Phobius"/>
    </source>
</evidence>
<name>A0A4Q8QH66_9FLAO</name>
<organism evidence="2 3">
    <name type="scientific">Flagellimonas allohymeniacidonis</name>
    <dbReference type="NCBI Taxonomy" id="2517819"/>
    <lineage>
        <taxon>Bacteria</taxon>
        <taxon>Pseudomonadati</taxon>
        <taxon>Bacteroidota</taxon>
        <taxon>Flavobacteriia</taxon>
        <taxon>Flavobacteriales</taxon>
        <taxon>Flavobacteriaceae</taxon>
        <taxon>Flagellimonas</taxon>
    </lineage>
</organism>
<proteinExistence type="predicted"/>
<evidence type="ECO:0000313" key="2">
    <source>
        <dbReference type="EMBL" id="TAI49097.1"/>
    </source>
</evidence>
<reference evidence="2 3" key="1">
    <citation type="submission" date="2019-02" db="EMBL/GenBank/DDBJ databases">
        <title>Draft genome sequence of Muricauda sp. 176CP4-71.</title>
        <authorList>
            <person name="Park J.-S."/>
        </authorList>
    </citation>
    <scope>NUCLEOTIDE SEQUENCE [LARGE SCALE GENOMIC DNA]</scope>
    <source>
        <strain evidence="2 3">176CP4-71</strain>
    </source>
</reference>
<keyword evidence="1" id="KW-0472">Membrane</keyword>
<dbReference type="Proteomes" id="UP000291981">
    <property type="component" value="Unassembled WGS sequence"/>
</dbReference>
<gene>
    <name evidence="2" type="ORF">EW142_04695</name>
</gene>
<dbReference type="OrthoDB" id="1453975at2"/>
<feature type="transmembrane region" description="Helical" evidence="1">
    <location>
        <begin position="79"/>
        <end position="99"/>
    </location>
</feature>
<protein>
    <submittedName>
        <fullName evidence="2">Uncharacterized protein</fullName>
    </submittedName>
</protein>
<comment type="caution">
    <text evidence="2">The sequence shown here is derived from an EMBL/GenBank/DDBJ whole genome shotgun (WGS) entry which is preliminary data.</text>
</comment>
<keyword evidence="3" id="KW-1185">Reference proteome</keyword>
<dbReference type="RefSeq" id="WP_130610354.1">
    <property type="nucleotide sequence ID" value="NZ_SGIU01000001.1"/>
</dbReference>
<feature type="transmembrane region" description="Helical" evidence="1">
    <location>
        <begin position="38"/>
        <end position="59"/>
    </location>
</feature>
<keyword evidence="1" id="KW-1133">Transmembrane helix</keyword>
<keyword evidence="1" id="KW-0812">Transmembrane</keyword>
<dbReference type="EMBL" id="SGIU01000001">
    <property type="protein sequence ID" value="TAI49097.1"/>
    <property type="molecule type" value="Genomic_DNA"/>
</dbReference>
<evidence type="ECO:0000313" key="3">
    <source>
        <dbReference type="Proteomes" id="UP000291981"/>
    </source>
</evidence>
<accession>A0A4Q8QH66</accession>
<sequence>MENLEAFYILGGAINGIFKLIIAAACVILLIRERNLATIFMCIGSILTIFFSLGSVLWTTLAASRSSEALIRSNAIMNLAAQIPVILFAIGILLFALQYGKKIALLKKLTE</sequence>